<dbReference type="EMBL" id="GGEC01010024">
    <property type="protein sequence ID" value="MBW90507.1"/>
    <property type="molecule type" value="Transcribed_RNA"/>
</dbReference>
<organism evidence="1">
    <name type="scientific">Rhizophora mucronata</name>
    <name type="common">Asiatic mangrove</name>
    <dbReference type="NCBI Taxonomy" id="61149"/>
    <lineage>
        <taxon>Eukaryota</taxon>
        <taxon>Viridiplantae</taxon>
        <taxon>Streptophyta</taxon>
        <taxon>Embryophyta</taxon>
        <taxon>Tracheophyta</taxon>
        <taxon>Spermatophyta</taxon>
        <taxon>Magnoliopsida</taxon>
        <taxon>eudicotyledons</taxon>
        <taxon>Gunneridae</taxon>
        <taxon>Pentapetalae</taxon>
        <taxon>rosids</taxon>
        <taxon>fabids</taxon>
        <taxon>Malpighiales</taxon>
        <taxon>Rhizophoraceae</taxon>
        <taxon>Rhizophora</taxon>
    </lineage>
</organism>
<evidence type="ECO:0000313" key="1">
    <source>
        <dbReference type="EMBL" id="MBW90507.1"/>
    </source>
</evidence>
<accession>A0A2P2JAS9</accession>
<name>A0A2P2JAS9_RHIMU</name>
<protein>
    <submittedName>
        <fullName evidence="1">Uncharacterized protein</fullName>
    </submittedName>
</protein>
<reference evidence="1" key="1">
    <citation type="submission" date="2018-02" db="EMBL/GenBank/DDBJ databases">
        <title>Rhizophora mucronata_Transcriptome.</title>
        <authorList>
            <person name="Meera S.P."/>
            <person name="Sreeshan A."/>
            <person name="Augustine A."/>
        </authorList>
    </citation>
    <scope>NUCLEOTIDE SEQUENCE</scope>
    <source>
        <tissue evidence="1">Leaf</tissue>
    </source>
</reference>
<proteinExistence type="predicted"/>
<sequence length="47" mass="5369">MLHNASDAKGSSLKNILHYAKKMFHRKFSAIRSMSGLNLSHRCIVIR</sequence>
<dbReference type="AlphaFoldDB" id="A0A2P2JAS9"/>